<dbReference type="Gene3D" id="1.10.510.10">
    <property type="entry name" value="Transferase(Phosphotransferase) domain 1"/>
    <property type="match status" value="1"/>
</dbReference>
<feature type="compositionally biased region" description="Low complexity" evidence="3">
    <location>
        <begin position="522"/>
        <end position="534"/>
    </location>
</feature>
<keyword evidence="7" id="KW-1185">Reference proteome</keyword>
<feature type="compositionally biased region" description="Pro residues" evidence="3">
    <location>
        <begin position="780"/>
        <end position="801"/>
    </location>
</feature>
<dbReference type="InterPro" id="IPR000719">
    <property type="entry name" value="Prot_kinase_dom"/>
</dbReference>
<gene>
    <name evidence="6" type="ORF">CBR_g49075</name>
</gene>
<evidence type="ECO:0000313" key="6">
    <source>
        <dbReference type="EMBL" id="GBG89365.1"/>
    </source>
</evidence>
<feature type="region of interest" description="Disordered" evidence="3">
    <location>
        <begin position="770"/>
        <end position="853"/>
    </location>
</feature>
<reference evidence="6 7" key="1">
    <citation type="journal article" date="2018" name="Cell">
        <title>The Chara Genome: Secondary Complexity and Implications for Plant Terrestrialization.</title>
        <authorList>
            <person name="Nishiyama T."/>
            <person name="Sakayama H."/>
            <person name="Vries J.D."/>
            <person name="Buschmann H."/>
            <person name="Saint-Marcoux D."/>
            <person name="Ullrich K.K."/>
            <person name="Haas F.B."/>
            <person name="Vanderstraeten L."/>
            <person name="Becker D."/>
            <person name="Lang D."/>
            <person name="Vosolsobe S."/>
            <person name="Rombauts S."/>
            <person name="Wilhelmsson P.K.I."/>
            <person name="Janitza P."/>
            <person name="Kern R."/>
            <person name="Heyl A."/>
            <person name="Rumpler F."/>
            <person name="Villalobos L.I.A.C."/>
            <person name="Clay J.M."/>
            <person name="Skokan R."/>
            <person name="Toyoda A."/>
            <person name="Suzuki Y."/>
            <person name="Kagoshima H."/>
            <person name="Schijlen E."/>
            <person name="Tajeshwar N."/>
            <person name="Catarino B."/>
            <person name="Hetherington A.J."/>
            <person name="Saltykova A."/>
            <person name="Bonnot C."/>
            <person name="Breuninger H."/>
            <person name="Symeonidi A."/>
            <person name="Radhakrishnan G.V."/>
            <person name="Van Nieuwerburgh F."/>
            <person name="Deforce D."/>
            <person name="Chang C."/>
            <person name="Karol K.G."/>
            <person name="Hedrich R."/>
            <person name="Ulvskov P."/>
            <person name="Glockner G."/>
            <person name="Delwiche C.F."/>
            <person name="Petrasek J."/>
            <person name="Van de Peer Y."/>
            <person name="Friml J."/>
            <person name="Beilby M."/>
            <person name="Dolan L."/>
            <person name="Kohara Y."/>
            <person name="Sugano S."/>
            <person name="Fujiyama A."/>
            <person name="Delaux P.-M."/>
            <person name="Quint M."/>
            <person name="TheiBen G."/>
            <person name="Hagemann M."/>
            <person name="Harholt J."/>
            <person name="Dunand C."/>
            <person name="Zachgo S."/>
            <person name="Langdale J."/>
            <person name="Maumus F."/>
            <person name="Straeten D.V.D."/>
            <person name="Gould S.B."/>
            <person name="Rensing S.A."/>
        </authorList>
    </citation>
    <scope>NUCLEOTIDE SEQUENCE [LARGE SCALE GENOMIC DNA]</scope>
    <source>
        <strain evidence="6 7">S276</strain>
    </source>
</reference>
<proteinExistence type="predicted"/>
<evidence type="ECO:0000256" key="4">
    <source>
        <dbReference type="SAM" id="Phobius"/>
    </source>
</evidence>
<dbReference type="InterPro" id="IPR011009">
    <property type="entry name" value="Kinase-like_dom_sf"/>
</dbReference>
<keyword evidence="2" id="KW-0067">ATP-binding</keyword>
<dbReference type="InterPro" id="IPR001245">
    <property type="entry name" value="Ser-Thr/Tyr_kinase_cat_dom"/>
</dbReference>
<evidence type="ECO:0000256" key="2">
    <source>
        <dbReference type="ARBA" id="ARBA00022840"/>
    </source>
</evidence>
<dbReference type="Pfam" id="PF07714">
    <property type="entry name" value="PK_Tyr_Ser-Thr"/>
    <property type="match status" value="1"/>
</dbReference>
<accession>A0A388M4E3</accession>
<evidence type="ECO:0000313" key="7">
    <source>
        <dbReference type="Proteomes" id="UP000265515"/>
    </source>
</evidence>
<feature type="region of interest" description="Disordered" evidence="3">
    <location>
        <begin position="79"/>
        <end position="112"/>
    </location>
</feature>
<feature type="region of interest" description="Disordered" evidence="3">
    <location>
        <begin position="521"/>
        <end position="549"/>
    </location>
</feature>
<feature type="compositionally biased region" description="Basic and acidic residues" evidence="3">
    <location>
        <begin position="414"/>
        <end position="425"/>
    </location>
</feature>
<dbReference type="SUPFAM" id="SSF50969">
    <property type="entry name" value="YVTN repeat-like/Quinoprotein amine dehydrogenase"/>
    <property type="match status" value="1"/>
</dbReference>
<dbReference type="AlphaFoldDB" id="A0A388M4E3"/>
<keyword evidence="4" id="KW-0472">Membrane</keyword>
<dbReference type="InterPro" id="IPR011044">
    <property type="entry name" value="Quino_amine_DH_bsu"/>
</dbReference>
<feature type="transmembrane region" description="Helical" evidence="4">
    <location>
        <begin position="554"/>
        <end position="578"/>
    </location>
</feature>
<evidence type="ECO:0000256" key="3">
    <source>
        <dbReference type="SAM" id="MobiDB-lite"/>
    </source>
</evidence>
<dbReference type="GO" id="GO:0004672">
    <property type="term" value="F:protein kinase activity"/>
    <property type="evidence" value="ECO:0007669"/>
    <property type="project" value="InterPro"/>
</dbReference>
<organism evidence="6 7">
    <name type="scientific">Chara braunii</name>
    <name type="common">Braun's stonewort</name>
    <dbReference type="NCBI Taxonomy" id="69332"/>
    <lineage>
        <taxon>Eukaryota</taxon>
        <taxon>Viridiplantae</taxon>
        <taxon>Streptophyta</taxon>
        <taxon>Charophyceae</taxon>
        <taxon>Charales</taxon>
        <taxon>Characeae</taxon>
        <taxon>Chara</taxon>
    </lineage>
</organism>
<dbReference type="GO" id="GO:0005524">
    <property type="term" value="F:ATP binding"/>
    <property type="evidence" value="ECO:0007669"/>
    <property type="project" value="UniProtKB-KW"/>
</dbReference>
<feature type="compositionally biased region" description="Pro residues" evidence="3">
    <location>
        <begin position="843"/>
        <end position="853"/>
    </location>
</feature>
<dbReference type="PROSITE" id="PS50011">
    <property type="entry name" value="PROTEIN_KINASE_DOM"/>
    <property type="match status" value="1"/>
</dbReference>
<dbReference type="SUPFAM" id="SSF56112">
    <property type="entry name" value="Protein kinase-like (PK-like)"/>
    <property type="match status" value="1"/>
</dbReference>
<comment type="caution">
    <text evidence="6">The sequence shown here is derived from an EMBL/GenBank/DDBJ whole genome shotgun (WGS) entry which is preliminary data.</text>
</comment>
<keyword evidence="4" id="KW-0812">Transmembrane</keyword>
<evidence type="ECO:0000256" key="1">
    <source>
        <dbReference type="ARBA" id="ARBA00022741"/>
    </source>
</evidence>
<name>A0A388M4E3_CHABU</name>
<dbReference type="PANTHER" id="PTHR27001">
    <property type="entry name" value="OS01G0253100 PROTEIN"/>
    <property type="match status" value="1"/>
</dbReference>
<keyword evidence="1" id="KW-0547">Nucleotide-binding</keyword>
<feature type="domain" description="Protein kinase" evidence="5">
    <location>
        <begin position="644"/>
        <end position="1091"/>
    </location>
</feature>
<evidence type="ECO:0000259" key="5">
    <source>
        <dbReference type="PROSITE" id="PS50011"/>
    </source>
</evidence>
<sequence>MLLVLEHSIRPLGVLLECIESSSLFLVGSVLRSAGDIALMKGVRKKKKRKMMVSQMMTGMLTMIMLGSAMACAASGDGERSLAAGQPSSSVILSPPDGRRDTNNAGGGPHPPILTERREAAEAGVEVGVARLLMSLDSSSPEVEVIDKSLITGWSVLLTDTPEASFHFANETATSCSHGIRDLVFERNSSVFYYVLEESCESNGQLTSTVMSVRKADRVSGNPELVSYWWPAANDNGGLAEQNRTVVIPNQSDDGQPKMARLLGLGISAGNANLVLSTNDGGNNSAITYLSTIDSRRSSTAFPGYSLSSLAFNPTKTKLYVLLSNWEVEGMLTADVAGDEMPSSANFQGVGNLEGVALGGGGGGGGGGNSPPPQRKELFLGQQSFDSLGRCMYLLDRGDGRVWAVNMSNTTDAKSVEWEGGRDGGESPATPSEDWKSLAATSDGCHLFVSSNGQQSGVLRWIQLDSICGKARQVVEVAIVVQTGIWGISLDEHENELFLYVGAMDGQLFKLSLVKDALPDCTSSSSPGGKTPTSAGALGNHQSPPPSQQQKKGFHLLVAFSILAVAGALCVIGLVFFFRVKSVKQPFSSGKDPFLDETTADSYASALIPELMRSDDPSMDEGVGIGAEVYTMATLSRCTNNFSDAHRVVGWRGPFADAFRAVINDKEVVIKEMAGKLTSDNRTRFLVEVKKLEVLRQHRLSNLVPLKGYCREGDRAILVYPYMGGISLYDRLHPRGSMDCNFGGKRGRTAPVALVTGPLSLPFSRVSFSASPPLSGDLPSPSPPSPPPPPSNSSLPLPLPPDSSHSPTNTQYPSPHVAFLPSSPLPPPSYSQSAPRPSFHSTAPPPPPPASPPYPALPPLTLFERMSIALQVAGCLSFLHDYVKPKIVHGSIASRSVILAAEGFATELRAVLADVGVAKIEESVFSMPRIRRVEAAREAGEHGYVSPELERSGRLTTKSDVYAFGVVLLELLTGELPVKKTDASGSGCQTLVEWAGPALRDPAMNAGKLPTEILDPSLVDDVGAEGSATWKLAAGAFRVARDCVEGEGCAGIRMSDAVYRLRNLMMEAKRKSKFGTTFLSLTRKVERIFSP</sequence>
<dbReference type="EMBL" id="BFEA01000732">
    <property type="protein sequence ID" value="GBG89365.1"/>
    <property type="molecule type" value="Genomic_DNA"/>
</dbReference>
<feature type="region of interest" description="Disordered" evidence="3">
    <location>
        <begin position="414"/>
        <end position="436"/>
    </location>
</feature>
<dbReference type="PANTHER" id="PTHR27001:SF118">
    <property type="entry name" value="OS01G0253100 PROTEIN"/>
    <property type="match status" value="1"/>
</dbReference>
<protein>
    <recommendedName>
        <fullName evidence="5">Protein kinase domain-containing protein</fullName>
    </recommendedName>
</protein>
<dbReference type="Proteomes" id="UP000265515">
    <property type="component" value="Unassembled WGS sequence"/>
</dbReference>
<dbReference type="GO" id="GO:0005886">
    <property type="term" value="C:plasma membrane"/>
    <property type="evidence" value="ECO:0007669"/>
    <property type="project" value="TreeGrafter"/>
</dbReference>
<keyword evidence="4" id="KW-1133">Transmembrane helix</keyword>
<dbReference type="Gene3D" id="3.30.200.20">
    <property type="entry name" value="Phosphorylase Kinase, domain 1"/>
    <property type="match status" value="1"/>
</dbReference>
<dbReference type="Gramene" id="GBG89365">
    <property type="protein sequence ID" value="GBG89365"/>
    <property type="gene ID" value="CBR_g49075"/>
</dbReference>
<feature type="compositionally biased region" description="Low complexity" evidence="3">
    <location>
        <begin position="830"/>
        <end position="842"/>
    </location>
</feature>